<feature type="compositionally biased region" description="Basic residues" evidence="1">
    <location>
        <begin position="93"/>
        <end position="105"/>
    </location>
</feature>
<evidence type="ECO:0000256" key="1">
    <source>
        <dbReference type="SAM" id="MobiDB-lite"/>
    </source>
</evidence>
<dbReference type="EMBL" id="CAADFL010000732">
    <property type="protein sequence ID" value="VFK20818.1"/>
    <property type="molecule type" value="Genomic_DNA"/>
</dbReference>
<evidence type="ECO:0000313" key="3">
    <source>
        <dbReference type="EMBL" id="VFK20818.1"/>
    </source>
</evidence>
<proteinExistence type="predicted"/>
<gene>
    <name evidence="3" type="ORF">BECKFM1743B_GA0114221_107322</name>
    <name evidence="2" type="ORF">BECKFM1743C_GA0114222_106922</name>
</gene>
<reference evidence="2" key="1">
    <citation type="submission" date="2019-02" db="EMBL/GenBank/DDBJ databases">
        <authorList>
            <person name="Gruber-Vodicka R. H."/>
            <person name="Seah K. B. B."/>
        </authorList>
    </citation>
    <scope>NUCLEOTIDE SEQUENCE</scope>
    <source>
        <strain evidence="3">BECK_BZ164</strain>
        <strain evidence="2">BECK_BZ165</strain>
    </source>
</reference>
<accession>A0A450TVH0</accession>
<dbReference type="EMBL" id="CAADFA010000692">
    <property type="protein sequence ID" value="VFJ73000.1"/>
    <property type="molecule type" value="Genomic_DNA"/>
</dbReference>
<evidence type="ECO:0000313" key="2">
    <source>
        <dbReference type="EMBL" id="VFJ73000.1"/>
    </source>
</evidence>
<feature type="region of interest" description="Disordered" evidence="1">
    <location>
        <begin position="64"/>
        <end position="106"/>
    </location>
</feature>
<organism evidence="2">
    <name type="scientific">Candidatus Kentrum sp. FM</name>
    <dbReference type="NCBI Taxonomy" id="2126340"/>
    <lineage>
        <taxon>Bacteria</taxon>
        <taxon>Pseudomonadati</taxon>
        <taxon>Pseudomonadota</taxon>
        <taxon>Gammaproteobacteria</taxon>
        <taxon>Candidatus Kentrum</taxon>
    </lineage>
</organism>
<name>A0A450TVH0_9GAMM</name>
<sequence length="155" mass="16995">MCGSVESRPPDGQKFLGVLWKISWVRDLDKRLTSCSKTAISSQGQADAWGFLARIGQFPAMARSGRVTDAGEQDRQTTPVLSSPARRATMRGVWKKGARSRKNRKSVGVVRSGVSFRVGKFIPAPGVHLGARSYKKARGKPMRAVSWRVPADSRP</sequence>
<dbReference type="AlphaFoldDB" id="A0A450TVH0"/>
<protein>
    <submittedName>
        <fullName evidence="2">Uncharacterized protein</fullName>
    </submittedName>
</protein>